<feature type="transmembrane region" description="Helical" evidence="1">
    <location>
        <begin position="21"/>
        <end position="38"/>
    </location>
</feature>
<name>B6G7H8_9ACTN</name>
<dbReference type="HOGENOM" id="CLU_2245335_0_0_11"/>
<proteinExistence type="predicted"/>
<reference evidence="2 3" key="1">
    <citation type="submission" date="2008-10" db="EMBL/GenBank/DDBJ databases">
        <title>Draft genome sequence of Collinsella stercoris (DSM 13279).</title>
        <authorList>
            <person name="Sudarsanam P."/>
            <person name="Ley R."/>
            <person name="Guruge J."/>
            <person name="Turnbaugh P.J."/>
            <person name="Mahowald M."/>
            <person name="Liep D."/>
            <person name="Gordon J."/>
        </authorList>
    </citation>
    <scope>NUCLEOTIDE SEQUENCE [LARGE SCALE GENOMIC DNA]</scope>
    <source>
        <strain evidence="2 3">DSM 13279</strain>
    </source>
</reference>
<keyword evidence="1" id="KW-1133">Transmembrane helix</keyword>
<protein>
    <submittedName>
        <fullName evidence="2">Uncharacterized protein</fullName>
    </submittedName>
</protein>
<keyword evidence="1" id="KW-0472">Membrane</keyword>
<dbReference type="RefSeq" id="WP_006719326.1">
    <property type="nucleotide sequence ID" value="NZ_CP085935.1"/>
</dbReference>
<evidence type="ECO:0000256" key="1">
    <source>
        <dbReference type="SAM" id="Phobius"/>
    </source>
</evidence>
<feature type="transmembrane region" description="Helical" evidence="1">
    <location>
        <begin position="58"/>
        <end position="74"/>
    </location>
</feature>
<keyword evidence="1" id="KW-0812">Transmembrane</keyword>
<gene>
    <name evidence="2" type="ORF">COLSTE_00017</name>
</gene>
<sequence length="104" mass="11201">MRQLAHCEQGFMAWIGRHFKLIAVIAVSLVLVDCLLLPDRIPLVLTTEGPGSYVGKGTALFLCCLFLGAGLACLKRACGREGLVLYVAGLIMGVFYLVVTLCPM</sequence>
<accession>B6G7H8</accession>
<organism evidence="2 3">
    <name type="scientific">Collinsella stercoris DSM 13279</name>
    <dbReference type="NCBI Taxonomy" id="445975"/>
    <lineage>
        <taxon>Bacteria</taxon>
        <taxon>Bacillati</taxon>
        <taxon>Actinomycetota</taxon>
        <taxon>Coriobacteriia</taxon>
        <taxon>Coriobacteriales</taxon>
        <taxon>Coriobacteriaceae</taxon>
        <taxon>Collinsella</taxon>
    </lineage>
</organism>
<evidence type="ECO:0000313" key="2">
    <source>
        <dbReference type="EMBL" id="EEA91748.1"/>
    </source>
</evidence>
<feature type="transmembrane region" description="Helical" evidence="1">
    <location>
        <begin position="83"/>
        <end position="101"/>
    </location>
</feature>
<dbReference type="STRING" id="445975.COLSTE_00017"/>
<keyword evidence="3" id="KW-1185">Reference proteome</keyword>
<reference evidence="2 3" key="2">
    <citation type="submission" date="2008-10" db="EMBL/GenBank/DDBJ databases">
        <authorList>
            <person name="Fulton L."/>
            <person name="Clifton S."/>
            <person name="Fulton B."/>
            <person name="Xu J."/>
            <person name="Minx P."/>
            <person name="Pepin K.H."/>
            <person name="Johnson M."/>
            <person name="Thiruvilangam P."/>
            <person name="Bhonagiri V."/>
            <person name="Nash W.E."/>
            <person name="Mardis E.R."/>
            <person name="Wilson R.K."/>
        </authorList>
    </citation>
    <scope>NUCLEOTIDE SEQUENCE [LARGE SCALE GENOMIC DNA]</scope>
    <source>
        <strain evidence="2 3">DSM 13279</strain>
    </source>
</reference>
<dbReference type="Proteomes" id="UP000003560">
    <property type="component" value="Unassembled WGS sequence"/>
</dbReference>
<comment type="caution">
    <text evidence="2">The sequence shown here is derived from an EMBL/GenBank/DDBJ whole genome shotgun (WGS) entry which is preliminary data.</text>
</comment>
<evidence type="ECO:0000313" key="3">
    <source>
        <dbReference type="Proteomes" id="UP000003560"/>
    </source>
</evidence>
<dbReference type="AlphaFoldDB" id="B6G7H8"/>
<dbReference type="EMBL" id="ABXJ01000003">
    <property type="protein sequence ID" value="EEA91748.1"/>
    <property type="molecule type" value="Genomic_DNA"/>
</dbReference>
<dbReference type="GeneID" id="98002448"/>